<organism evidence="2 3">
    <name type="scientific">Thermocladium modestius</name>
    <dbReference type="NCBI Taxonomy" id="62609"/>
    <lineage>
        <taxon>Archaea</taxon>
        <taxon>Thermoproteota</taxon>
        <taxon>Thermoprotei</taxon>
        <taxon>Thermoproteales</taxon>
        <taxon>Thermoproteaceae</taxon>
        <taxon>Thermocladium</taxon>
    </lineage>
</organism>
<evidence type="ECO:0000313" key="2">
    <source>
        <dbReference type="EMBL" id="GGP19023.1"/>
    </source>
</evidence>
<keyword evidence="3" id="KW-1185">Reference proteome</keyword>
<feature type="transmembrane region" description="Helical" evidence="1">
    <location>
        <begin position="148"/>
        <end position="169"/>
    </location>
</feature>
<feature type="transmembrane region" description="Helical" evidence="1">
    <location>
        <begin position="244"/>
        <end position="263"/>
    </location>
</feature>
<gene>
    <name evidence="2" type="ORF">GCM10007981_01030</name>
</gene>
<evidence type="ECO:0000313" key="3">
    <source>
        <dbReference type="Proteomes" id="UP000610960"/>
    </source>
</evidence>
<proteinExistence type="predicted"/>
<keyword evidence="1" id="KW-0472">Membrane</keyword>
<accession>A0A830GVC7</accession>
<reference evidence="2" key="1">
    <citation type="journal article" date="2014" name="Int. J. Syst. Evol. Microbiol.">
        <title>Complete genome sequence of Corynebacterium casei LMG S-19264T (=DSM 44701T), isolated from a smear-ripened cheese.</title>
        <authorList>
            <consortium name="US DOE Joint Genome Institute (JGI-PGF)"/>
            <person name="Walter F."/>
            <person name="Albersmeier A."/>
            <person name="Kalinowski J."/>
            <person name="Ruckert C."/>
        </authorList>
    </citation>
    <scope>NUCLEOTIDE SEQUENCE</scope>
    <source>
        <strain evidence="2">JCM 10088</strain>
    </source>
</reference>
<feature type="transmembrane region" description="Helical" evidence="1">
    <location>
        <begin position="21"/>
        <end position="45"/>
    </location>
</feature>
<dbReference type="AlphaFoldDB" id="A0A830GVC7"/>
<keyword evidence="1" id="KW-1133">Transmembrane helix</keyword>
<reference evidence="2" key="2">
    <citation type="submission" date="2020-09" db="EMBL/GenBank/DDBJ databases">
        <authorList>
            <person name="Sun Q."/>
            <person name="Ohkuma M."/>
        </authorList>
    </citation>
    <scope>NUCLEOTIDE SEQUENCE</scope>
    <source>
        <strain evidence="2">JCM 10088</strain>
    </source>
</reference>
<comment type="caution">
    <text evidence="2">The sequence shown here is derived from an EMBL/GenBank/DDBJ whole genome shotgun (WGS) entry which is preliminary data.</text>
</comment>
<dbReference type="EMBL" id="BMNL01000001">
    <property type="protein sequence ID" value="GGP19023.1"/>
    <property type="molecule type" value="Genomic_DNA"/>
</dbReference>
<feature type="transmembrane region" description="Helical" evidence="1">
    <location>
        <begin position="65"/>
        <end position="83"/>
    </location>
</feature>
<dbReference type="OrthoDB" id="385696at2157"/>
<feature type="transmembrane region" description="Helical" evidence="1">
    <location>
        <begin position="176"/>
        <end position="194"/>
    </location>
</feature>
<dbReference type="Proteomes" id="UP000610960">
    <property type="component" value="Unassembled WGS sequence"/>
</dbReference>
<keyword evidence="1" id="KW-0812">Transmembrane</keyword>
<feature type="transmembrane region" description="Helical" evidence="1">
    <location>
        <begin position="103"/>
        <end position="128"/>
    </location>
</feature>
<sequence>MKAMSSSIRGLRGRARLCFTAWFKLGRGVALLALYAAAIAALWLVFMNPLVVAHYGSTAPLVAGFNLYFFSLLFMVGYLAGVVSDDLSMDRFTFLTSLLRNGVGGFIAGKAIVSLAVTAFLASTAQLMTYFSLLDRYGVRAAHPIELMIYWALSIIDYGLVIVLVDTAAAGRSASLYVNAIIAVLGLSLASYYLPKYYPWSEPYLIFLWPIYYGELTSKSAWSAYVRLMGESGTAVVTAPISELLMIAAAYAAILAALSYAVMRARLKRLSEAS</sequence>
<name>A0A830GVC7_9CREN</name>
<protein>
    <submittedName>
        <fullName evidence="2">Uncharacterized protein</fullName>
    </submittedName>
</protein>
<evidence type="ECO:0000256" key="1">
    <source>
        <dbReference type="SAM" id="Phobius"/>
    </source>
</evidence>
<dbReference type="RefSeq" id="WP_188595521.1">
    <property type="nucleotide sequence ID" value="NZ_BMNL01000001.1"/>
</dbReference>